<evidence type="ECO:0000256" key="10">
    <source>
        <dbReference type="ARBA" id="ARBA00062516"/>
    </source>
</evidence>
<dbReference type="CDD" id="cd23645">
    <property type="entry name" value="HFD_Dpb3-like"/>
    <property type="match status" value="1"/>
</dbReference>
<proteinExistence type="predicted"/>
<name>F4Q976_CACFS</name>
<evidence type="ECO:0000313" key="16">
    <source>
        <dbReference type="Proteomes" id="UP000007797"/>
    </source>
</evidence>
<evidence type="ECO:0000313" key="15">
    <source>
        <dbReference type="EMBL" id="EGG15245.1"/>
    </source>
</evidence>
<evidence type="ECO:0000256" key="13">
    <source>
        <dbReference type="SAM" id="MobiDB-lite"/>
    </source>
</evidence>
<feature type="compositionally biased region" description="Basic residues" evidence="13">
    <location>
        <begin position="66"/>
        <end position="75"/>
    </location>
</feature>
<dbReference type="Proteomes" id="UP000007797">
    <property type="component" value="Unassembled WGS sequence"/>
</dbReference>
<dbReference type="InterPro" id="IPR009072">
    <property type="entry name" value="Histone-fold"/>
</dbReference>
<comment type="subunit">
    <text evidence="10">Heterodimer with POLE3; binds to DNA. Component of the CHRAC ISWI chromatin remodeling complex at least composed of SMARCA5/SNF2H, BAZ1A/ACF1, CHRAC1 and POLE3; the complex preferentially binds DNA through the CHRAC1-POLE3 heterodimer and possesses ATP-dependent nucleosome-remodeling activity. Within the complex, the heterodimer with POLE3 interacts with SMARCA5/SNF2H; the interaction is direct and enhances nucleosome sliding activity by the SMARCA5/SNF2H and BAZ1A/ACF1 interaction. Within the complex, the heterodimer with POLE3 interacts with BAZ1A/ACF1; the interactions are direct.</text>
</comment>
<evidence type="ECO:0000256" key="4">
    <source>
        <dbReference type="ARBA" id="ARBA00022695"/>
    </source>
</evidence>
<keyword evidence="5" id="KW-0007">Acetylation</keyword>
<dbReference type="Pfam" id="PF00808">
    <property type="entry name" value="CBFD_NFYB_HMF"/>
    <property type="match status" value="1"/>
</dbReference>
<accession>F4Q976</accession>
<comment type="subcellular location">
    <subcellularLocation>
        <location evidence="1">Nucleus</location>
    </subcellularLocation>
</comment>
<comment type="function">
    <text evidence="9">Forms a complex with DNA polymerase epsilon subunit POLE3 and binds naked DNA, which is then incorporated into chromatin, aided by the nucleosome remodeling activity of ISWI/SNF2H and ACF1. Does not enhance nucleosome sliding activity of the ACF-5 ISWI chromatin remodeling complex.</text>
</comment>
<keyword evidence="7" id="KW-0238">DNA-binding</keyword>
<dbReference type="InterPro" id="IPR003958">
    <property type="entry name" value="CBFA_NFYB_domain"/>
</dbReference>
<dbReference type="PANTHER" id="PTHR10252:SF54">
    <property type="entry name" value="CHROMATIN ACCESSIBILITY COMPLEX PROTEIN 1"/>
    <property type="match status" value="1"/>
</dbReference>
<keyword evidence="2" id="KW-0597">Phosphoprotein</keyword>
<evidence type="ECO:0000256" key="6">
    <source>
        <dbReference type="ARBA" id="ARBA00023054"/>
    </source>
</evidence>
<dbReference type="OMA" id="KTSEHEH"/>
<dbReference type="AlphaFoldDB" id="F4Q976"/>
<dbReference type="GO" id="GO:0006261">
    <property type="term" value="P:DNA-templated DNA replication"/>
    <property type="evidence" value="ECO:0007669"/>
    <property type="project" value="TreeGrafter"/>
</dbReference>
<keyword evidence="6" id="KW-0175">Coiled coil</keyword>
<evidence type="ECO:0000259" key="14">
    <source>
        <dbReference type="Pfam" id="PF00808"/>
    </source>
</evidence>
<protein>
    <recommendedName>
        <fullName evidence="11">Chromatin accessibility complex protein 1</fullName>
    </recommendedName>
    <alternativeName>
        <fullName evidence="12">DNA polymerase epsilon subunit p15</fullName>
    </alternativeName>
</protein>
<dbReference type="GO" id="GO:0016779">
    <property type="term" value="F:nucleotidyltransferase activity"/>
    <property type="evidence" value="ECO:0007669"/>
    <property type="project" value="UniProtKB-KW"/>
</dbReference>
<organism evidence="15 16">
    <name type="scientific">Cavenderia fasciculata</name>
    <name type="common">Slime mold</name>
    <name type="synonym">Dictyostelium fasciculatum</name>
    <dbReference type="NCBI Taxonomy" id="261658"/>
    <lineage>
        <taxon>Eukaryota</taxon>
        <taxon>Amoebozoa</taxon>
        <taxon>Evosea</taxon>
        <taxon>Eumycetozoa</taxon>
        <taxon>Dictyostelia</taxon>
        <taxon>Acytosteliales</taxon>
        <taxon>Cavenderiaceae</taxon>
        <taxon>Cavenderia</taxon>
    </lineage>
</organism>
<dbReference type="SUPFAM" id="SSF47113">
    <property type="entry name" value="Histone-fold"/>
    <property type="match status" value="1"/>
</dbReference>
<feature type="domain" description="Transcription factor CBF/NF-Y/archaeal histone" evidence="14">
    <location>
        <begin position="78"/>
        <end position="139"/>
    </location>
</feature>
<feature type="region of interest" description="Disordered" evidence="13">
    <location>
        <begin position="1"/>
        <end position="83"/>
    </location>
</feature>
<evidence type="ECO:0000256" key="9">
    <source>
        <dbReference type="ARBA" id="ARBA00059032"/>
    </source>
</evidence>
<evidence type="ECO:0000256" key="11">
    <source>
        <dbReference type="ARBA" id="ARBA00071805"/>
    </source>
</evidence>
<dbReference type="GeneID" id="14867605"/>
<evidence type="ECO:0000256" key="1">
    <source>
        <dbReference type="ARBA" id="ARBA00004123"/>
    </source>
</evidence>
<feature type="compositionally biased region" description="Acidic residues" evidence="13">
    <location>
        <begin position="21"/>
        <end position="45"/>
    </location>
</feature>
<dbReference type="KEGG" id="dfa:DFA_10079"/>
<evidence type="ECO:0000256" key="8">
    <source>
        <dbReference type="ARBA" id="ARBA00023242"/>
    </source>
</evidence>
<dbReference type="EMBL" id="GL883026">
    <property type="protein sequence ID" value="EGG15245.1"/>
    <property type="molecule type" value="Genomic_DNA"/>
</dbReference>
<keyword evidence="8" id="KW-0539">Nucleus</keyword>
<evidence type="ECO:0000256" key="12">
    <source>
        <dbReference type="ARBA" id="ARBA00083235"/>
    </source>
</evidence>
<keyword evidence="16" id="KW-1185">Reference proteome</keyword>
<dbReference type="InterPro" id="IPR050568">
    <property type="entry name" value="Transcr_DNA_Rep_Reg"/>
</dbReference>
<dbReference type="STRING" id="1054147.F4Q976"/>
<dbReference type="RefSeq" id="XP_004351965.1">
    <property type="nucleotide sequence ID" value="XM_004351913.1"/>
</dbReference>
<dbReference type="OrthoDB" id="636685at2759"/>
<dbReference type="GO" id="GO:0046982">
    <property type="term" value="F:protein heterodimerization activity"/>
    <property type="evidence" value="ECO:0007669"/>
    <property type="project" value="InterPro"/>
</dbReference>
<gene>
    <name evidence="15" type="ORF">DFA_10079</name>
</gene>
<evidence type="ECO:0000256" key="2">
    <source>
        <dbReference type="ARBA" id="ARBA00022553"/>
    </source>
</evidence>
<evidence type="ECO:0000256" key="5">
    <source>
        <dbReference type="ARBA" id="ARBA00022990"/>
    </source>
</evidence>
<reference evidence="16" key="1">
    <citation type="journal article" date="2011" name="Genome Res.">
        <title>Phylogeny-wide analysis of social amoeba genomes highlights ancient origins for complex intercellular communication.</title>
        <authorList>
            <person name="Heidel A.J."/>
            <person name="Lawal H.M."/>
            <person name="Felder M."/>
            <person name="Schilde C."/>
            <person name="Helps N.R."/>
            <person name="Tunggal B."/>
            <person name="Rivero F."/>
            <person name="John U."/>
            <person name="Schleicher M."/>
            <person name="Eichinger L."/>
            <person name="Platzer M."/>
            <person name="Noegel A.A."/>
            <person name="Schaap P."/>
            <person name="Gloeckner G."/>
        </authorList>
    </citation>
    <scope>NUCLEOTIDE SEQUENCE [LARGE SCALE GENOMIC DNA]</scope>
    <source>
        <strain evidence="16">SH3</strain>
    </source>
</reference>
<dbReference type="PANTHER" id="PTHR10252">
    <property type="entry name" value="HISTONE-LIKE TRANSCRIPTION FACTOR CCAAT-RELATED"/>
    <property type="match status" value="1"/>
</dbReference>
<evidence type="ECO:0000256" key="3">
    <source>
        <dbReference type="ARBA" id="ARBA00022679"/>
    </source>
</evidence>
<dbReference type="GO" id="GO:0008623">
    <property type="term" value="C:CHRAC"/>
    <property type="evidence" value="ECO:0007669"/>
    <property type="project" value="TreeGrafter"/>
</dbReference>
<dbReference type="GO" id="GO:0003677">
    <property type="term" value="F:DNA binding"/>
    <property type="evidence" value="ECO:0007669"/>
    <property type="project" value="UniProtKB-KW"/>
</dbReference>
<feature type="compositionally biased region" description="Basic and acidic residues" evidence="13">
    <location>
        <begin position="7"/>
        <end position="20"/>
    </location>
</feature>
<sequence>MTDSEKEDNKMMSEEEHIDEKEEEEEEESHDDHDHDEDDEGDEEKGDSKSGAAGAVSADGKEEKAKRSKSSHKKPSTQLPIARIKRIMKNDKDVKLISSDASLLITKATELFLEHLVQEAYNATLRDKRRILSYKDLSTTVKDNDRLEFLSDIIPQKLTL</sequence>
<keyword evidence="3" id="KW-0808">Transferase</keyword>
<dbReference type="FunFam" id="1.10.20.10:FF:000048">
    <property type="entry name" value="Chromatin accessibility complex subunit 1"/>
    <property type="match status" value="1"/>
</dbReference>
<keyword evidence="4" id="KW-0548">Nucleotidyltransferase</keyword>
<evidence type="ECO:0000256" key="7">
    <source>
        <dbReference type="ARBA" id="ARBA00023125"/>
    </source>
</evidence>
<dbReference type="Gene3D" id="1.10.20.10">
    <property type="entry name" value="Histone, subunit A"/>
    <property type="match status" value="1"/>
</dbReference>